<keyword evidence="2" id="KW-1185">Reference proteome</keyword>
<evidence type="ECO:0000313" key="1">
    <source>
        <dbReference type="EMBL" id="RXZ53640.1"/>
    </source>
</evidence>
<dbReference type="Proteomes" id="UP000293345">
    <property type="component" value="Unassembled WGS sequence"/>
</dbReference>
<protein>
    <submittedName>
        <fullName evidence="1">PqqD family protein</fullName>
    </submittedName>
</protein>
<dbReference type="OrthoDB" id="9795908at2"/>
<reference evidence="1 2" key="1">
    <citation type="submission" date="2019-01" db="EMBL/GenBank/DDBJ databases">
        <title>Senegalimassilia sp. nov. KGMB04484 isolated human feces.</title>
        <authorList>
            <person name="Han K.-I."/>
            <person name="Kim J.-S."/>
            <person name="Lee K.C."/>
            <person name="Suh M.K."/>
            <person name="Eom M.K."/>
            <person name="Lee J.H."/>
            <person name="Park S.-H."/>
            <person name="Kang S.W."/>
            <person name="Park J.-E."/>
            <person name="Oh B.S."/>
            <person name="Yu S.Y."/>
            <person name="Choi S.-H."/>
            <person name="Lee D.H."/>
            <person name="Yoon H."/>
            <person name="Kim B.-Y."/>
            <person name="Lee J.H."/>
            <person name="Lee J.-S."/>
        </authorList>
    </citation>
    <scope>NUCLEOTIDE SEQUENCE [LARGE SCALE GENOMIC DNA]</scope>
    <source>
        <strain evidence="1 2">KGMB04484</strain>
    </source>
</reference>
<accession>A0A4Q2K047</accession>
<dbReference type="RefSeq" id="WP_129423338.1">
    <property type="nucleotide sequence ID" value="NZ_SDPW01000001.1"/>
</dbReference>
<organism evidence="1 2">
    <name type="scientific">Senegalimassilia faecalis</name>
    <dbReference type="NCBI Taxonomy" id="2509433"/>
    <lineage>
        <taxon>Bacteria</taxon>
        <taxon>Bacillati</taxon>
        <taxon>Actinomycetota</taxon>
        <taxon>Coriobacteriia</taxon>
        <taxon>Coriobacteriales</taxon>
        <taxon>Coriobacteriaceae</taxon>
        <taxon>Senegalimassilia</taxon>
    </lineage>
</organism>
<dbReference type="AlphaFoldDB" id="A0A4Q2K047"/>
<sequence length="87" mass="9195">MRIKEGFVLREVAGQVVVIATGEASKGFHGMIKLNETGRVIWEGLAAGKSNEEIAADLVSAYEVDGEKAATDVAAFVKQVAEEGFLA</sequence>
<dbReference type="EMBL" id="SDPW01000001">
    <property type="protein sequence ID" value="RXZ53640.1"/>
    <property type="molecule type" value="Genomic_DNA"/>
</dbReference>
<comment type="caution">
    <text evidence="1">The sequence shown here is derived from an EMBL/GenBank/DDBJ whole genome shotgun (WGS) entry which is preliminary data.</text>
</comment>
<evidence type="ECO:0000313" key="2">
    <source>
        <dbReference type="Proteomes" id="UP000293345"/>
    </source>
</evidence>
<dbReference type="InterPro" id="IPR008792">
    <property type="entry name" value="PQQD"/>
</dbReference>
<dbReference type="Gene3D" id="1.10.10.1150">
    <property type="entry name" value="Coenzyme PQQ synthesis protein D (PqqD)"/>
    <property type="match status" value="1"/>
</dbReference>
<proteinExistence type="predicted"/>
<dbReference type="Pfam" id="PF05402">
    <property type="entry name" value="PqqD"/>
    <property type="match status" value="1"/>
</dbReference>
<name>A0A4Q2K047_9ACTN</name>
<dbReference type="InterPro" id="IPR041881">
    <property type="entry name" value="PqqD_sf"/>
</dbReference>
<gene>
    <name evidence="1" type="ORF">ET524_03380</name>
</gene>